<organism evidence="1 2">
    <name type="scientific">Lentithecium fluviatile CBS 122367</name>
    <dbReference type="NCBI Taxonomy" id="1168545"/>
    <lineage>
        <taxon>Eukaryota</taxon>
        <taxon>Fungi</taxon>
        <taxon>Dikarya</taxon>
        <taxon>Ascomycota</taxon>
        <taxon>Pezizomycotina</taxon>
        <taxon>Dothideomycetes</taxon>
        <taxon>Pleosporomycetidae</taxon>
        <taxon>Pleosporales</taxon>
        <taxon>Massarineae</taxon>
        <taxon>Lentitheciaceae</taxon>
        <taxon>Lentithecium</taxon>
    </lineage>
</organism>
<accession>A0A6G1JE38</accession>
<evidence type="ECO:0000313" key="1">
    <source>
        <dbReference type="EMBL" id="KAF2688435.1"/>
    </source>
</evidence>
<dbReference type="EMBL" id="MU005573">
    <property type="protein sequence ID" value="KAF2688435.1"/>
    <property type="molecule type" value="Genomic_DNA"/>
</dbReference>
<keyword evidence="2" id="KW-1185">Reference proteome</keyword>
<evidence type="ECO:0000313" key="2">
    <source>
        <dbReference type="Proteomes" id="UP000799291"/>
    </source>
</evidence>
<proteinExistence type="predicted"/>
<protein>
    <submittedName>
        <fullName evidence="1">Uncharacterized protein</fullName>
    </submittedName>
</protein>
<gene>
    <name evidence="1" type="ORF">K458DRAFT_384619</name>
</gene>
<reference evidence="1" key="1">
    <citation type="journal article" date="2020" name="Stud. Mycol.">
        <title>101 Dothideomycetes genomes: a test case for predicting lifestyles and emergence of pathogens.</title>
        <authorList>
            <person name="Haridas S."/>
            <person name="Albert R."/>
            <person name="Binder M."/>
            <person name="Bloem J."/>
            <person name="Labutti K."/>
            <person name="Salamov A."/>
            <person name="Andreopoulos B."/>
            <person name="Baker S."/>
            <person name="Barry K."/>
            <person name="Bills G."/>
            <person name="Bluhm B."/>
            <person name="Cannon C."/>
            <person name="Castanera R."/>
            <person name="Culley D."/>
            <person name="Daum C."/>
            <person name="Ezra D."/>
            <person name="Gonzalez J."/>
            <person name="Henrissat B."/>
            <person name="Kuo A."/>
            <person name="Liang C."/>
            <person name="Lipzen A."/>
            <person name="Lutzoni F."/>
            <person name="Magnuson J."/>
            <person name="Mondo S."/>
            <person name="Nolan M."/>
            <person name="Ohm R."/>
            <person name="Pangilinan J."/>
            <person name="Park H.-J."/>
            <person name="Ramirez L."/>
            <person name="Alfaro M."/>
            <person name="Sun H."/>
            <person name="Tritt A."/>
            <person name="Yoshinaga Y."/>
            <person name="Zwiers L.-H."/>
            <person name="Turgeon B."/>
            <person name="Goodwin S."/>
            <person name="Spatafora J."/>
            <person name="Crous P."/>
            <person name="Grigoriev I."/>
        </authorList>
    </citation>
    <scope>NUCLEOTIDE SEQUENCE</scope>
    <source>
        <strain evidence="1">CBS 122367</strain>
    </source>
</reference>
<sequence>MADDTYSEHMRIDRGIWRSFDTVNITEVPKIEELYATYRTSFADLSATNKSGLQRAKRLIVSIPEHYLMSTFGWTILDKKRVLATTKKHNQDVPRPFPAHDMSSVARRWGTGQFYHHIAPENIAGYAVHSTLDFEEPGGSTSRTSVPHTIVGIMMDDLSTFSDWIADDKLPRGKNTVTSPRAELLSSALGVEAGIQDGYGIIVLGPRIEMYTYKRET</sequence>
<dbReference type="AlphaFoldDB" id="A0A6G1JE38"/>
<dbReference type="OrthoDB" id="3797007at2759"/>
<dbReference type="Proteomes" id="UP000799291">
    <property type="component" value="Unassembled WGS sequence"/>
</dbReference>
<name>A0A6G1JE38_9PLEO</name>